<proteinExistence type="predicted"/>
<accession>A0ABR3IUD8</accession>
<dbReference type="EMBL" id="JASNQZ010000015">
    <property type="protein sequence ID" value="KAL0946930.1"/>
    <property type="molecule type" value="Genomic_DNA"/>
</dbReference>
<reference evidence="2" key="1">
    <citation type="submission" date="2024-06" db="EMBL/GenBank/DDBJ databases">
        <title>Multi-omics analyses provide insights into the biosynthesis of the anticancer antibiotic pleurotin in Hohenbuehelia grisea.</title>
        <authorList>
            <person name="Weaver J.A."/>
            <person name="Alberti F."/>
        </authorList>
    </citation>
    <scope>NUCLEOTIDE SEQUENCE [LARGE SCALE GENOMIC DNA]</scope>
    <source>
        <strain evidence="2">T-177</strain>
    </source>
</reference>
<comment type="caution">
    <text evidence="1">The sequence shown here is derived from an EMBL/GenBank/DDBJ whole genome shotgun (WGS) entry which is preliminary data.</text>
</comment>
<sequence length="244" mass="27597">MVIRVSVEHSTTSFSRAALALFQSIPLPLGPGMQASKPRADVVFSSDVRNMDDWARRTNIPLTTADALGATYVRARPWFDALRMQLIQNYQWKDATARDDRLLMSLETSSIWRSSVGLAAGPPLRLQLPLHASSFFNPDRRIQWQMVFHSDTFESVRKICPPITDILYLIQCLLTGLATVVFEEHLPEGIHRTTRALPPESWIAANEASLLNVFGHTQYKSLRKAARDVKAAYKLEVISYSTRR</sequence>
<organism evidence="1 2">
    <name type="scientific">Hohenbuehelia grisea</name>
    <dbReference type="NCBI Taxonomy" id="104357"/>
    <lineage>
        <taxon>Eukaryota</taxon>
        <taxon>Fungi</taxon>
        <taxon>Dikarya</taxon>
        <taxon>Basidiomycota</taxon>
        <taxon>Agaricomycotina</taxon>
        <taxon>Agaricomycetes</taxon>
        <taxon>Agaricomycetidae</taxon>
        <taxon>Agaricales</taxon>
        <taxon>Pleurotineae</taxon>
        <taxon>Pleurotaceae</taxon>
        <taxon>Hohenbuehelia</taxon>
    </lineage>
</organism>
<dbReference type="Proteomes" id="UP001556367">
    <property type="component" value="Unassembled WGS sequence"/>
</dbReference>
<keyword evidence="2" id="KW-1185">Reference proteome</keyword>
<gene>
    <name evidence="1" type="ORF">HGRIS_013090</name>
</gene>
<evidence type="ECO:0000313" key="1">
    <source>
        <dbReference type="EMBL" id="KAL0946930.1"/>
    </source>
</evidence>
<name>A0ABR3IUD8_9AGAR</name>
<evidence type="ECO:0000313" key="2">
    <source>
        <dbReference type="Proteomes" id="UP001556367"/>
    </source>
</evidence>
<protein>
    <submittedName>
        <fullName evidence="1">Uncharacterized protein</fullName>
    </submittedName>
</protein>